<evidence type="ECO:0000313" key="1">
    <source>
        <dbReference type="EMBL" id="EIM56506.1"/>
    </source>
</evidence>
<gene>
    <name evidence="1" type="ORF">EubceDRAFT1_0667</name>
</gene>
<reference evidence="1 2" key="1">
    <citation type="submission" date="2010-08" db="EMBL/GenBank/DDBJ databases">
        <authorList>
            <consortium name="US DOE Joint Genome Institute (JGI-PGF)"/>
            <person name="Lucas S."/>
            <person name="Copeland A."/>
            <person name="Lapidus A."/>
            <person name="Cheng J.-F."/>
            <person name="Bruce D."/>
            <person name="Goodwin L."/>
            <person name="Pitluck S."/>
            <person name="Land M.L."/>
            <person name="Hauser L."/>
            <person name="Chang Y.-J."/>
            <person name="Anderson I.J."/>
            <person name="Johnson E."/>
            <person name="Mulhopadhyay B."/>
            <person name="Kyrpides N."/>
            <person name="Woyke T.J."/>
        </authorList>
    </citation>
    <scope>NUCLEOTIDE SEQUENCE [LARGE SCALE GENOMIC DNA]</scope>
    <source>
        <strain evidence="1 2">6</strain>
    </source>
</reference>
<accession>I5ART3</accession>
<organism evidence="1 2">
    <name type="scientific">Eubacterium cellulosolvens (strain ATCC 43171 / JCM 9499 / 6)</name>
    <name type="common">Cillobacterium cellulosolvens</name>
    <dbReference type="NCBI Taxonomy" id="633697"/>
    <lineage>
        <taxon>Bacteria</taxon>
        <taxon>Bacillati</taxon>
        <taxon>Bacillota</taxon>
        <taxon>Clostridia</taxon>
        <taxon>Eubacteriales</taxon>
        <taxon>Eubacteriaceae</taxon>
        <taxon>Eubacterium</taxon>
    </lineage>
</organism>
<evidence type="ECO:0000313" key="2">
    <source>
        <dbReference type="Proteomes" id="UP000005753"/>
    </source>
</evidence>
<keyword evidence="2" id="KW-1185">Reference proteome</keyword>
<dbReference type="HOGENOM" id="CLU_1784926_0_0_9"/>
<sequence length="145" mass="16410">MKKNPEAFESYLSTMSQLTASLRKLRSTEDTMTEAASTNHPEKLDAIVKSAQPELLYFRGLDQKRSHCEKELGIEGLGLEDVISECDGDQSDRLKPVLSELIRELKLFQESHDNADRIMKIRLLDVNIALQDLPQKPVAFHDTLA</sequence>
<dbReference type="EMBL" id="CM001487">
    <property type="protein sequence ID" value="EIM56506.1"/>
    <property type="molecule type" value="Genomic_DNA"/>
</dbReference>
<reference evidence="1 2" key="2">
    <citation type="submission" date="2012-02" db="EMBL/GenBank/DDBJ databases">
        <title>Improved High-Quality Draft sequence of Eubacterium cellulosolvens 6.</title>
        <authorList>
            <consortium name="US DOE Joint Genome Institute"/>
            <person name="Lucas S."/>
            <person name="Han J."/>
            <person name="Lapidus A."/>
            <person name="Cheng J.-F."/>
            <person name="Goodwin L."/>
            <person name="Pitluck S."/>
            <person name="Peters L."/>
            <person name="Mikhailova N."/>
            <person name="Gu W."/>
            <person name="Detter J.C."/>
            <person name="Han C."/>
            <person name="Tapia R."/>
            <person name="Land M."/>
            <person name="Hauser L."/>
            <person name="Kyrpides N."/>
            <person name="Ivanova N."/>
            <person name="Pagani I."/>
            <person name="Johnson E."/>
            <person name="Mukhopadhyay B."/>
            <person name="Anderson I."/>
            <person name="Woyke T."/>
        </authorList>
    </citation>
    <scope>NUCLEOTIDE SEQUENCE [LARGE SCALE GENOMIC DNA]</scope>
    <source>
        <strain evidence="1 2">6</strain>
    </source>
</reference>
<proteinExistence type="predicted"/>
<protein>
    <submittedName>
        <fullName evidence="1">FlgN protein</fullName>
    </submittedName>
</protein>
<dbReference type="STRING" id="633697.EubceDRAFT1_0667"/>
<name>I5ART3_EUBC6</name>
<dbReference type="OrthoDB" id="2043437at2"/>
<dbReference type="eggNOG" id="ENOG5033JHE">
    <property type="taxonomic scope" value="Bacteria"/>
</dbReference>
<dbReference type="Proteomes" id="UP000005753">
    <property type="component" value="Chromosome"/>
</dbReference>
<dbReference type="AlphaFoldDB" id="I5ART3"/>